<sequence length="384" mass="43402">GTNIPPRKDNGKGKATSTVPSKAKAAFAPPLKKRKWGKLFPVKQPLIHNLKDNGSLASKAYPHTLRIGTSVLGQNIYHLEAAIHERRLQAKYQAIWKGINGLGLIYVFRNSGDINVNLVIAFYASFEPEDPEQLMPIWGRLIDFLASTICNFLGAPDVPQGPLDNFIIRCTYRELRHTLCGVNSVVAWVRDKKTNRHRKFLKKNMKAEAQDVRVVFLNDGPKNVGHLICYQMTQVQTGKKIDRVPFANMLTQYLRQEEVEEKKEFDHIIAPSLRVTDLTNVLVKEENPTTSLTGAEPNARDDNFMAHLYGMMDLQLRIGRRSATTEERAILEQQFLLNAHAQQLDEDVNTPEQSEAELKQSDDDDDEAQDEEWAASEEEGDDAV</sequence>
<dbReference type="EMBL" id="MJEQ01000889">
    <property type="protein sequence ID" value="OIT33407.1"/>
    <property type="molecule type" value="Genomic_DNA"/>
</dbReference>
<organism evidence="3 4">
    <name type="scientific">Nicotiana attenuata</name>
    <name type="common">Coyote tobacco</name>
    <dbReference type="NCBI Taxonomy" id="49451"/>
    <lineage>
        <taxon>Eukaryota</taxon>
        <taxon>Viridiplantae</taxon>
        <taxon>Streptophyta</taxon>
        <taxon>Embryophyta</taxon>
        <taxon>Tracheophyta</taxon>
        <taxon>Spermatophyta</taxon>
        <taxon>Magnoliopsida</taxon>
        <taxon>eudicotyledons</taxon>
        <taxon>Gunneridae</taxon>
        <taxon>Pentapetalae</taxon>
        <taxon>asterids</taxon>
        <taxon>lamiids</taxon>
        <taxon>Solanales</taxon>
        <taxon>Solanaceae</taxon>
        <taxon>Nicotianoideae</taxon>
        <taxon>Nicotianeae</taxon>
        <taxon>Nicotiana</taxon>
    </lineage>
</organism>
<dbReference type="Gramene" id="OIT33407">
    <property type="protein sequence ID" value="OIT33407"/>
    <property type="gene ID" value="A4A49_52747"/>
</dbReference>
<gene>
    <name evidence="3" type="ORF">A4A49_52747</name>
</gene>
<feature type="domain" description="Putative plant transposon protein" evidence="2">
    <location>
        <begin position="107"/>
        <end position="259"/>
    </location>
</feature>
<dbReference type="Pfam" id="PF20167">
    <property type="entry name" value="Transposase_32"/>
    <property type="match status" value="1"/>
</dbReference>
<accession>A0A314KWL0</accession>
<protein>
    <recommendedName>
        <fullName evidence="2">Putative plant transposon protein domain-containing protein</fullName>
    </recommendedName>
</protein>
<feature type="region of interest" description="Disordered" evidence="1">
    <location>
        <begin position="342"/>
        <end position="384"/>
    </location>
</feature>
<feature type="non-terminal residue" evidence="3">
    <location>
        <position position="1"/>
    </location>
</feature>
<evidence type="ECO:0000256" key="1">
    <source>
        <dbReference type="SAM" id="MobiDB-lite"/>
    </source>
</evidence>
<dbReference type="AlphaFoldDB" id="A0A314KWL0"/>
<feature type="compositionally biased region" description="Basic and acidic residues" evidence="1">
    <location>
        <begin position="1"/>
        <end position="12"/>
    </location>
</feature>
<evidence type="ECO:0000313" key="4">
    <source>
        <dbReference type="Proteomes" id="UP000187609"/>
    </source>
</evidence>
<name>A0A314KWL0_NICAT</name>
<dbReference type="InterPro" id="IPR046796">
    <property type="entry name" value="Transposase_32_dom"/>
</dbReference>
<feature type="region of interest" description="Disordered" evidence="1">
    <location>
        <begin position="1"/>
        <end position="25"/>
    </location>
</feature>
<dbReference type="Proteomes" id="UP000187609">
    <property type="component" value="Unassembled WGS sequence"/>
</dbReference>
<reference evidence="3" key="1">
    <citation type="submission" date="2016-11" db="EMBL/GenBank/DDBJ databases">
        <title>The genome of Nicotiana attenuata.</title>
        <authorList>
            <person name="Xu S."/>
            <person name="Brockmoeller T."/>
            <person name="Gaquerel E."/>
            <person name="Navarro A."/>
            <person name="Kuhl H."/>
            <person name="Gase K."/>
            <person name="Ling Z."/>
            <person name="Zhou W."/>
            <person name="Kreitzer C."/>
            <person name="Stanke M."/>
            <person name="Tang H."/>
            <person name="Lyons E."/>
            <person name="Pandey P."/>
            <person name="Pandey S.P."/>
            <person name="Timmermann B."/>
            <person name="Baldwin I.T."/>
        </authorList>
    </citation>
    <scope>NUCLEOTIDE SEQUENCE [LARGE SCALE GENOMIC DNA]</scope>
    <source>
        <strain evidence="3">UT</strain>
    </source>
</reference>
<keyword evidence="4" id="KW-1185">Reference proteome</keyword>
<evidence type="ECO:0000313" key="3">
    <source>
        <dbReference type="EMBL" id="OIT33407.1"/>
    </source>
</evidence>
<feature type="compositionally biased region" description="Acidic residues" evidence="1">
    <location>
        <begin position="362"/>
        <end position="384"/>
    </location>
</feature>
<evidence type="ECO:0000259" key="2">
    <source>
        <dbReference type="Pfam" id="PF20167"/>
    </source>
</evidence>
<comment type="caution">
    <text evidence="3">The sequence shown here is derived from an EMBL/GenBank/DDBJ whole genome shotgun (WGS) entry which is preliminary data.</text>
</comment>
<proteinExistence type="predicted"/>